<dbReference type="OMA" id="ARTTMPM"/>
<feature type="chain" id="PRO_5002359713" description="Secreted protein" evidence="2">
    <location>
        <begin position="39"/>
        <end position="100"/>
    </location>
</feature>
<organism evidence="3">
    <name type="scientific">Oryza nivara</name>
    <name type="common">Indian wild rice</name>
    <name type="synonym">Oryza sativa f. spontanea</name>
    <dbReference type="NCBI Taxonomy" id="4536"/>
    <lineage>
        <taxon>Eukaryota</taxon>
        <taxon>Viridiplantae</taxon>
        <taxon>Streptophyta</taxon>
        <taxon>Embryophyta</taxon>
        <taxon>Tracheophyta</taxon>
        <taxon>Spermatophyta</taxon>
        <taxon>Magnoliopsida</taxon>
        <taxon>Liliopsida</taxon>
        <taxon>Poales</taxon>
        <taxon>Poaceae</taxon>
        <taxon>BOP clade</taxon>
        <taxon>Oryzoideae</taxon>
        <taxon>Oryzeae</taxon>
        <taxon>Oryzinae</taxon>
        <taxon>Oryza</taxon>
    </lineage>
</organism>
<reference evidence="3" key="2">
    <citation type="submission" date="2018-04" db="EMBL/GenBank/DDBJ databases">
        <title>OnivRS2 (Oryza nivara Reference Sequence Version 2).</title>
        <authorList>
            <person name="Zhang J."/>
            <person name="Kudrna D."/>
            <person name="Lee S."/>
            <person name="Talag J."/>
            <person name="Rajasekar S."/>
            <person name="Welchert J."/>
            <person name="Hsing Y.-I."/>
            <person name="Wing R.A."/>
        </authorList>
    </citation>
    <scope>NUCLEOTIDE SEQUENCE [LARGE SCALE GENOMIC DNA]</scope>
</reference>
<feature type="signal peptide" evidence="2">
    <location>
        <begin position="1"/>
        <end position="38"/>
    </location>
</feature>
<proteinExistence type="predicted"/>
<evidence type="ECO:0000313" key="3">
    <source>
        <dbReference type="EnsemblPlants" id="ONIVA01G34040.1"/>
    </source>
</evidence>
<evidence type="ECO:0008006" key="5">
    <source>
        <dbReference type="Google" id="ProtNLM"/>
    </source>
</evidence>
<dbReference type="EnsemblPlants" id="ONIVA01G34040.1">
    <property type="protein sequence ID" value="ONIVA01G34040.1"/>
    <property type="gene ID" value="ONIVA01G34040"/>
</dbReference>
<feature type="region of interest" description="Disordered" evidence="1">
    <location>
        <begin position="70"/>
        <end position="100"/>
    </location>
</feature>
<evidence type="ECO:0000256" key="1">
    <source>
        <dbReference type="SAM" id="MobiDB-lite"/>
    </source>
</evidence>
<dbReference type="Proteomes" id="UP000006591">
    <property type="component" value="Chromosome 1"/>
</dbReference>
<dbReference type="AlphaFoldDB" id="A0A0E0FSN9"/>
<dbReference type="HOGENOM" id="CLU_175835_0_0_1"/>
<name>A0A0E0FSN9_ORYNI</name>
<accession>A0A0E0FSN9</accession>
<keyword evidence="2" id="KW-0732">Signal</keyword>
<reference evidence="3" key="1">
    <citation type="submission" date="2015-04" db="UniProtKB">
        <authorList>
            <consortium name="EnsemblPlants"/>
        </authorList>
    </citation>
    <scope>IDENTIFICATION</scope>
    <source>
        <strain evidence="3">SL10</strain>
    </source>
</reference>
<keyword evidence="4" id="KW-1185">Reference proteome</keyword>
<dbReference type="Gramene" id="ONIVA01G34040.1">
    <property type="protein sequence ID" value="ONIVA01G34040.1"/>
    <property type="gene ID" value="ONIVA01G34040"/>
</dbReference>
<evidence type="ECO:0000256" key="2">
    <source>
        <dbReference type="SAM" id="SignalP"/>
    </source>
</evidence>
<protein>
    <recommendedName>
        <fullName evidence="5">Secreted protein</fullName>
    </recommendedName>
</protein>
<sequence length="100" mass="10280">MVLIAGGVAVGSNRDQRAVQLLALCCGLLLCCCSLCQGRMSPGMGWGGGRVVCLEASIGVVVRVYKASDGGDARATRPMPPPAARTERLMRSVPSPGVGH</sequence>
<evidence type="ECO:0000313" key="4">
    <source>
        <dbReference type="Proteomes" id="UP000006591"/>
    </source>
</evidence>